<evidence type="ECO:0000313" key="2">
    <source>
        <dbReference type="RefSeq" id="XP_026491046.2"/>
    </source>
</evidence>
<dbReference type="GeneID" id="113397109"/>
<name>A0A8B8I4K4_VANTA</name>
<dbReference type="AlphaFoldDB" id="A0A8B8I4K4"/>
<keyword evidence="1" id="KW-1185">Reference proteome</keyword>
<evidence type="ECO:0000313" key="1">
    <source>
        <dbReference type="Proteomes" id="UP001652626"/>
    </source>
</evidence>
<dbReference type="Gene3D" id="3.40.630.30">
    <property type="match status" value="1"/>
</dbReference>
<dbReference type="RefSeq" id="XP_026491046.2">
    <property type="nucleotide sequence ID" value="XM_026635261.2"/>
</dbReference>
<reference evidence="1" key="1">
    <citation type="submission" date="2025-05" db="UniProtKB">
        <authorList>
            <consortium name="RefSeq"/>
        </authorList>
    </citation>
    <scope>NUCLEOTIDE SEQUENCE [LARGE SCALE GENOMIC DNA]</scope>
</reference>
<gene>
    <name evidence="2" type="primary">LOC113397109</name>
</gene>
<dbReference type="OMA" id="CPWDATM"/>
<accession>A0A8B8I4K4</accession>
<reference evidence="2" key="2">
    <citation type="submission" date="2025-08" db="UniProtKB">
        <authorList>
            <consortium name="RefSeq"/>
        </authorList>
    </citation>
    <scope>IDENTIFICATION</scope>
    <source>
        <tissue evidence="2">Whole body</tissue>
    </source>
</reference>
<dbReference type="Proteomes" id="UP001652626">
    <property type="component" value="Chromosome 3"/>
</dbReference>
<protein>
    <submittedName>
        <fullName evidence="2">Uncharacterized protein LOC113397109</fullName>
    </submittedName>
</protein>
<organism evidence="1 2">
    <name type="scientific">Vanessa tameamea</name>
    <name type="common">Kamehameha butterfly</name>
    <dbReference type="NCBI Taxonomy" id="334116"/>
    <lineage>
        <taxon>Eukaryota</taxon>
        <taxon>Metazoa</taxon>
        <taxon>Ecdysozoa</taxon>
        <taxon>Arthropoda</taxon>
        <taxon>Hexapoda</taxon>
        <taxon>Insecta</taxon>
        <taxon>Pterygota</taxon>
        <taxon>Neoptera</taxon>
        <taxon>Endopterygota</taxon>
        <taxon>Lepidoptera</taxon>
        <taxon>Glossata</taxon>
        <taxon>Ditrysia</taxon>
        <taxon>Papilionoidea</taxon>
        <taxon>Nymphalidae</taxon>
        <taxon>Nymphalinae</taxon>
        <taxon>Vanessa</taxon>
    </lineage>
</organism>
<sequence>MTLIISYLKLLSTKNFFTKMPSYKVKTINFYEFKRNYADKPKTDSKSKQIMVQGTEDEPRMRVRRARPADVPRILRFVRENSRLAWPGLINKTPGSNSYNVVLSDYIARTLAQGHSMLAEQQEAKRGWSQIRGLAISTSVCPWDATMLEKWARCMRCSRSRKLMLFTAHCLRAPALHEKYSVHNILQVILMVPPDVPRASEIIHMLAKNSIQRGRDSGFPVLRFDVADNKLIAKVLDELRLKKEYELNLEVLPNAIKLALNDTPNSEEAVENKEKTIKVYTAFPKTGKT</sequence>
<dbReference type="OrthoDB" id="8193799at2759"/>
<proteinExistence type="predicted"/>